<gene>
    <name evidence="3" type="ORF">HT576_06460</name>
</gene>
<reference evidence="3" key="1">
    <citation type="submission" date="2020-06" db="EMBL/GenBank/DDBJ databases">
        <title>Haloterrigena sp. nov., an extremely halophilic archaeon isolated from a saline sediment.</title>
        <authorList>
            <person name="Liu B.-B."/>
        </authorList>
    </citation>
    <scope>NUCLEOTIDE SEQUENCE</scope>
    <source>
        <strain evidence="3">SYSU A121-1</strain>
    </source>
</reference>
<sequence length="326" mass="35178">MDVGLMVTSFGDLDLADIAVRAEQLAYDAVWVGELWGESGVVQLTEMACRTDEIELGSAILNVYSRSPAVLAMTAASLQRASDGRFTLGVGTSTPKAVEDLHGTAFDRPVRRAHETIELVRAYTAGEGRVDYDGEVLAAADFPSLEAPVPIYHAGLGPANRRVVGRLCDGWIPHNIPFSHLEKAFEEVADAARERDRDPSEITVAPYVPSAVSEDPAEARKTLRRHIAYYVGSGEGYRRAVATAYPERADRIADAWRDGEKGAAADAVTDSMLADLGVAGTPDDAREQLRTLVDETGVDHPIVVVPEPASREVVETTIDELAPDRL</sequence>
<feature type="domain" description="Luciferase-like" evidence="2">
    <location>
        <begin position="15"/>
        <end position="300"/>
    </location>
</feature>
<evidence type="ECO:0000259" key="2">
    <source>
        <dbReference type="Pfam" id="PF00296"/>
    </source>
</evidence>
<dbReference type="GO" id="GO:0016705">
    <property type="term" value="F:oxidoreductase activity, acting on paired donors, with incorporation or reduction of molecular oxygen"/>
    <property type="evidence" value="ECO:0007669"/>
    <property type="project" value="InterPro"/>
</dbReference>
<name>A0A8J8GK17_9EURY</name>
<proteinExistence type="predicted"/>
<evidence type="ECO:0000256" key="1">
    <source>
        <dbReference type="ARBA" id="ARBA00023002"/>
    </source>
</evidence>
<protein>
    <submittedName>
        <fullName evidence="3">LLM class flavin-dependent oxidoreductase</fullName>
    </submittedName>
</protein>
<accession>A0A8J8GK17</accession>
<dbReference type="EMBL" id="JABURA010000001">
    <property type="protein sequence ID" value="NUB90660.1"/>
    <property type="molecule type" value="Genomic_DNA"/>
</dbReference>
<dbReference type="InterPro" id="IPR011251">
    <property type="entry name" value="Luciferase-like_dom"/>
</dbReference>
<keyword evidence="1" id="KW-0560">Oxidoreductase</keyword>
<dbReference type="Gene3D" id="3.20.20.30">
    <property type="entry name" value="Luciferase-like domain"/>
    <property type="match status" value="1"/>
</dbReference>
<dbReference type="InterPro" id="IPR036661">
    <property type="entry name" value="Luciferase-like_sf"/>
</dbReference>
<dbReference type="SUPFAM" id="SSF51679">
    <property type="entry name" value="Bacterial luciferase-like"/>
    <property type="match status" value="1"/>
</dbReference>
<evidence type="ECO:0000313" key="3">
    <source>
        <dbReference type="EMBL" id="NUB90660.1"/>
    </source>
</evidence>
<dbReference type="PANTHER" id="PTHR43244">
    <property type="match status" value="1"/>
</dbReference>
<comment type="caution">
    <text evidence="3">The sequence shown here is derived from an EMBL/GenBank/DDBJ whole genome shotgun (WGS) entry which is preliminary data.</text>
</comment>
<dbReference type="Proteomes" id="UP000728647">
    <property type="component" value="Unassembled WGS sequence"/>
</dbReference>
<dbReference type="AlphaFoldDB" id="A0A8J8GK17"/>
<dbReference type="OrthoDB" id="167712at2157"/>
<evidence type="ECO:0000313" key="4">
    <source>
        <dbReference type="Proteomes" id="UP000728647"/>
    </source>
</evidence>
<dbReference type="RefSeq" id="WP_174701553.1">
    <property type="nucleotide sequence ID" value="NZ_JABURA010000001.1"/>
</dbReference>
<dbReference type="InterPro" id="IPR050564">
    <property type="entry name" value="F420-G6PD/mer"/>
</dbReference>
<organism evidence="3 4">
    <name type="scientific">Haloterrigena gelatinilytica</name>
    <dbReference type="NCBI Taxonomy" id="2741724"/>
    <lineage>
        <taxon>Archaea</taxon>
        <taxon>Methanobacteriati</taxon>
        <taxon>Methanobacteriota</taxon>
        <taxon>Stenosarchaea group</taxon>
        <taxon>Halobacteria</taxon>
        <taxon>Halobacteriales</taxon>
        <taxon>Natrialbaceae</taxon>
        <taxon>Haloterrigena</taxon>
    </lineage>
</organism>
<dbReference type="PANTHER" id="PTHR43244:SF1">
    <property type="entry name" value="5,10-METHYLENETETRAHYDROMETHANOPTERIN REDUCTASE"/>
    <property type="match status" value="1"/>
</dbReference>
<dbReference type="CDD" id="cd01097">
    <property type="entry name" value="Tetrahydromethanopterin_reductase"/>
    <property type="match status" value="1"/>
</dbReference>
<dbReference type="Pfam" id="PF00296">
    <property type="entry name" value="Bac_luciferase"/>
    <property type="match status" value="1"/>
</dbReference>